<proteinExistence type="predicted"/>
<dbReference type="Gene3D" id="3.40.630.10">
    <property type="entry name" value="Zn peptidases"/>
    <property type="match status" value="1"/>
</dbReference>
<dbReference type="AlphaFoldDB" id="A0A9X2BZV1"/>
<keyword evidence="2" id="KW-0479">Metal-binding</keyword>
<comment type="cofactor">
    <cofactor evidence="2">
        <name>Mn(2+)</name>
        <dbReference type="ChEBI" id="CHEBI:29035"/>
    </cofactor>
    <text evidence="2">The Mn(2+) ion enhances activity.</text>
</comment>
<dbReference type="InterPro" id="IPR002933">
    <property type="entry name" value="Peptidase_M20"/>
</dbReference>
<feature type="binding site" evidence="2">
    <location>
        <position position="111"/>
    </location>
    <ligand>
        <name>Mn(2+)</name>
        <dbReference type="ChEBI" id="CHEBI:29035"/>
        <label>2</label>
    </ligand>
</feature>
<dbReference type="PANTHER" id="PTHR11014">
    <property type="entry name" value="PEPTIDASE M20 FAMILY MEMBER"/>
    <property type="match status" value="1"/>
</dbReference>
<organism evidence="3 4">
    <name type="scientific">Roseomonas acroporae</name>
    <dbReference type="NCBI Taxonomy" id="2937791"/>
    <lineage>
        <taxon>Bacteria</taxon>
        <taxon>Pseudomonadati</taxon>
        <taxon>Pseudomonadota</taxon>
        <taxon>Alphaproteobacteria</taxon>
        <taxon>Acetobacterales</taxon>
        <taxon>Roseomonadaceae</taxon>
        <taxon>Roseomonas</taxon>
    </lineage>
</organism>
<feature type="binding site" evidence="2">
    <location>
        <position position="109"/>
    </location>
    <ligand>
        <name>Mn(2+)</name>
        <dbReference type="ChEBI" id="CHEBI:29035"/>
        <label>2</label>
    </ligand>
</feature>
<dbReference type="CDD" id="cd05666">
    <property type="entry name" value="M20_Acy1-like"/>
    <property type="match status" value="1"/>
</dbReference>
<dbReference type="GO" id="GO:0046872">
    <property type="term" value="F:metal ion binding"/>
    <property type="evidence" value="ECO:0007669"/>
    <property type="project" value="UniProtKB-KW"/>
</dbReference>
<dbReference type="NCBIfam" id="TIGR01891">
    <property type="entry name" value="amidohydrolases"/>
    <property type="match status" value="1"/>
</dbReference>
<feature type="binding site" evidence="2">
    <location>
        <position position="373"/>
    </location>
    <ligand>
        <name>Mn(2+)</name>
        <dbReference type="ChEBI" id="CHEBI:29035"/>
        <label>2</label>
    </ligand>
</feature>
<name>A0A9X2BZV1_9PROT</name>
<dbReference type="PANTHER" id="PTHR11014:SF63">
    <property type="entry name" value="METALLOPEPTIDASE, PUTATIVE (AFU_ORTHOLOGUE AFUA_6G09600)-RELATED"/>
    <property type="match status" value="1"/>
</dbReference>
<keyword evidence="2" id="KW-0464">Manganese</keyword>
<evidence type="ECO:0000256" key="2">
    <source>
        <dbReference type="PIRSR" id="PIRSR005962-1"/>
    </source>
</evidence>
<keyword evidence="4" id="KW-1185">Reference proteome</keyword>
<dbReference type="SUPFAM" id="SSF55031">
    <property type="entry name" value="Bacterial exopeptidase dimerisation domain"/>
    <property type="match status" value="1"/>
</dbReference>
<reference evidence="3" key="1">
    <citation type="submission" date="2022-04" db="EMBL/GenBank/DDBJ databases">
        <title>Roseomonas acroporae sp. nov., isolated from coral Acropora digitifera.</title>
        <authorList>
            <person name="Sun H."/>
        </authorList>
    </citation>
    <scope>NUCLEOTIDE SEQUENCE</scope>
    <source>
        <strain evidence="3">NAR14</strain>
    </source>
</reference>
<dbReference type="InterPro" id="IPR036264">
    <property type="entry name" value="Bact_exopeptidase_dim_dom"/>
</dbReference>
<dbReference type="PIRSF" id="PIRSF005962">
    <property type="entry name" value="Pept_M20D_amidohydro"/>
    <property type="match status" value="1"/>
</dbReference>
<gene>
    <name evidence="3" type="ORF">M0638_24090</name>
</gene>
<dbReference type="Pfam" id="PF01546">
    <property type="entry name" value="Peptidase_M20"/>
    <property type="match status" value="1"/>
</dbReference>
<dbReference type="FunFam" id="3.30.70.360:FF:000001">
    <property type="entry name" value="N-acetyldiaminopimelate deacetylase"/>
    <property type="match status" value="1"/>
</dbReference>
<dbReference type="InterPro" id="IPR017439">
    <property type="entry name" value="Amidohydrolase"/>
</dbReference>
<sequence length="401" mass="42520">MTETILDTIRAAEPGLVALRRDLHAHPETGFEERRTAGIVAGRLRALGLDVAEGVGRTGVVGTLTGTRAPSSNTANRAIGLRADMDALNIEEATGLPYASTNPGKMHACGHDGHTAMLLGAAEVLARHRDFAGTVHFIFQPAEEGLGGGLAMLADGLLERFPVDSLYGMHNWPGTAVGRFCTRTGPLMAAGDTWTVTFRGTGGHGGNGAHNATDVTLAQAQFIGALQTIVSRNVPALQSAVVSVGYVGGGSWESPNVIPAELVVRGTARSFDERIRGLIERRMGEMAQSVAATFGCTAELRYERIFDVLVNDEARTRTSLEVARALVGEEAVDPAMRPVTGSEDFAFMLGQCPGSYVMLGNGVAEDGSFVPVHTPRYDFNDAILPLGVRYWAELVHRELGG</sequence>
<dbReference type="RefSeq" id="WP_248669504.1">
    <property type="nucleotide sequence ID" value="NZ_JALPRX010000124.1"/>
</dbReference>
<keyword evidence="1" id="KW-0378">Hydrolase</keyword>
<feature type="binding site" evidence="2">
    <location>
        <position position="144"/>
    </location>
    <ligand>
        <name>Mn(2+)</name>
        <dbReference type="ChEBI" id="CHEBI:29035"/>
        <label>2</label>
    </ligand>
</feature>
<accession>A0A9X2BZV1</accession>
<evidence type="ECO:0000313" key="4">
    <source>
        <dbReference type="Proteomes" id="UP001139516"/>
    </source>
</evidence>
<protein>
    <submittedName>
        <fullName evidence="3">M20 family metallopeptidase</fullName>
    </submittedName>
</protein>
<dbReference type="EMBL" id="JALPRX010000124">
    <property type="protein sequence ID" value="MCK8787455.1"/>
    <property type="molecule type" value="Genomic_DNA"/>
</dbReference>
<dbReference type="GO" id="GO:0050118">
    <property type="term" value="F:N-acetyldiaminopimelate deacetylase activity"/>
    <property type="evidence" value="ECO:0007669"/>
    <property type="project" value="UniProtKB-ARBA"/>
</dbReference>
<dbReference type="SUPFAM" id="SSF53187">
    <property type="entry name" value="Zn-dependent exopeptidases"/>
    <property type="match status" value="1"/>
</dbReference>
<evidence type="ECO:0000313" key="3">
    <source>
        <dbReference type="EMBL" id="MCK8787455.1"/>
    </source>
</evidence>
<dbReference type="Gene3D" id="3.30.70.360">
    <property type="match status" value="1"/>
</dbReference>
<comment type="caution">
    <text evidence="3">The sequence shown here is derived from an EMBL/GenBank/DDBJ whole genome shotgun (WGS) entry which is preliminary data.</text>
</comment>
<dbReference type="GO" id="GO:0019877">
    <property type="term" value="P:diaminopimelate biosynthetic process"/>
    <property type="evidence" value="ECO:0007669"/>
    <property type="project" value="UniProtKB-ARBA"/>
</dbReference>
<dbReference type="Proteomes" id="UP001139516">
    <property type="component" value="Unassembled WGS sequence"/>
</dbReference>
<evidence type="ECO:0000256" key="1">
    <source>
        <dbReference type="ARBA" id="ARBA00022801"/>
    </source>
</evidence>
<feature type="binding site" evidence="2">
    <location>
        <position position="170"/>
    </location>
    <ligand>
        <name>Mn(2+)</name>
        <dbReference type="ChEBI" id="CHEBI:29035"/>
        <label>2</label>
    </ligand>
</feature>